<evidence type="ECO:0000313" key="2">
    <source>
        <dbReference type="EMBL" id="SDR01675.1"/>
    </source>
</evidence>
<sequence>MTDDPSTPPWPPAAFAEQFRQASEEVTDQQFRFFNELMSAGSGEEKSDFDTLESLSRDAAVFKTRVQSGGRISIPDAEREALGIEERDLVQAFVIPIEPKTE</sequence>
<name>A0A1H1FL88_9EURY</name>
<proteinExistence type="predicted"/>
<dbReference type="Proteomes" id="UP000199289">
    <property type="component" value="Unassembled WGS sequence"/>
</dbReference>
<dbReference type="AlphaFoldDB" id="A0A1H1FL88"/>
<evidence type="ECO:0008006" key="5">
    <source>
        <dbReference type="Google" id="ProtNLM"/>
    </source>
</evidence>
<keyword evidence="4" id="KW-1185">Reference proteome</keyword>
<accession>A0A1H1FL88</accession>
<dbReference type="EMBL" id="QQST01000002">
    <property type="protein sequence ID" value="RDI70047.1"/>
    <property type="molecule type" value="Genomic_DNA"/>
</dbReference>
<dbReference type="RefSeq" id="WP_092538772.1">
    <property type="nucleotide sequence ID" value="NZ_FNKQ01000004.1"/>
</dbReference>
<dbReference type="InterPro" id="IPR037914">
    <property type="entry name" value="SpoVT-AbrB_sf"/>
</dbReference>
<dbReference type="Proteomes" id="UP000255421">
    <property type="component" value="Unassembled WGS sequence"/>
</dbReference>
<dbReference type="SUPFAM" id="SSF89447">
    <property type="entry name" value="AbrB/MazE/MraZ-like"/>
    <property type="match status" value="1"/>
</dbReference>
<gene>
    <name evidence="1" type="ORF">DWB78_15570</name>
    <name evidence="2" type="ORF">SAMN05216278_3273</name>
</gene>
<reference evidence="3" key="1">
    <citation type="submission" date="2016-10" db="EMBL/GenBank/DDBJ databases">
        <authorList>
            <person name="Varghese N."/>
            <person name="Submissions S."/>
        </authorList>
    </citation>
    <scope>NUCLEOTIDE SEQUENCE [LARGE SCALE GENOMIC DNA]</scope>
    <source>
        <strain evidence="3">CGMCC 1.12397</strain>
    </source>
</reference>
<reference evidence="2" key="2">
    <citation type="submission" date="2016-10" db="EMBL/GenBank/DDBJ databases">
        <authorList>
            <person name="de Groot N.N."/>
        </authorList>
    </citation>
    <scope>NUCLEOTIDE SEQUENCE [LARGE SCALE GENOMIC DNA]</scope>
    <source>
        <strain evidence="2">CGMCC 1.12397</strain>
    </source>
</reference>
<dbReference type="OrthoDB" id="6319at2157"/>
<dbReference type="EMBL" id="FNKQ01000004">
    <property type="protein sequence ID" value="SDR01675.1"/>
    <property type="molecule type" value="Genomic_DNA"/>
</dbReference>
<reference evidence="1 4" key="3">
    <citation type="submission" date="2018-07" db="EMBL/GenBank/DDBJ databases">
        <title>Genome sequence of extremly halophilic archaeon Halopelagius longus strain BC12-B1.</title>
        <authorList>
            <person name="Zhang X."/>
        </authorList>
    </citation>
    <scope>NUCLEOTIDE SEQUENCE [LARGE SCALE GENOMIC DNA]</scope>
    <source>
        <strain evidence="1 4">BC12-B1</strain>
    </source>
</reference>
<organism evidence="2 3">
    <name type="scientific">Halopelagius longus</name>
    <dbReference type="NCBI Taxonomy" id="1236180"/>
    <lineage>
        <taxon>Archaea</taxon>
        <taxon>Methanobacteriati</taxon>
        <taxon>Methanobacteriota</taxon>
        <taxon>Stenosarchaea group</taxon>
        <taxon>Halobacteria</taxon>
        <taxon>Halobacteriales</taxon>
        <taxon>Haloferacaceae</taxon>
    </lineage>
</organism>
<evidence type="ECO:0000313" key="4">
    <source>
        <dbReference type="Proteomes" id="UP000255421"/>
    </source>
</evidence>
<protein>
    <recommendedName>
        <fullName evidence="5">SpoVT-AbrB domain-containing protein</fullName>
    </recommendedName>
</protein>
<evidence type="ECO:0000313" key="1">
    <source>
        <dbReference type="EMBL" id="RDI70047.1"/>
    </source>
</evidence>
<evidence type="ECO:0000313" key="3">
    <source>
        <dbReference type="Proteomes" id="UP000199289"/>
    </source>
</evidence>